<dbReference type="InterPro" id="IPR036388">
    <property type="entry name" value="WH-like_DNA-bd_sf"/>
</dbReference>
<dbReference type="EMBL" id="RQVS01000012">
    <property type="protein sequence ID" value="RRJ86065.1"/>
    <property type="molecule type" value="Genomic_DNA"/>
</dbReference>
<proteinExistence type="predicted"/>
<dbReference type="InterPro" id="IPR050662">
    <property type="entry name" value="Sec-metab_biosynth-thioest"/>
</dbReference>
<evidence type="ECO:0000313" key="2">
    <source>
        <dbReference type="EMBL" id="RRJ86065.1"/>
    </source>
</evidence>
<organism evidence="2 3">
    <name type="scientific">Gulosibacter macacae</name>
    <dbReference type="NCBI Taxonomy" id="2488791"/>
    <lineage>
        <taxon>Bacteria</taxon>
        <taxon>Bacillati</taxon>
        <taxon>Actinomycetota</taxon>
        <taxon>Actinomycetes</taxon>
        <taxon>Micrococcales</taxon>
        <taxon>Microbacteriaceae</taxon>
        <taxon>Gulosibacter</taxon>
    </lineage>
</organism>
<dbReference type="InterPro" id="IPR001279">
    <property type="entry name" value="Metallo-B-lactamas"/>
</dbReference>
<dbReference type="Gene3D" id="3.60.15.10">
    <property type="entry name" value="Ribonuclease Z/Hydroxyacylglutathione hydrolase-like"/>
    <property type="match status" value="1"/>
</dbReference>
<gene>
    <name evidence="2" type="ORF">EG850_10100</name>
</gene>
<dbReference type="PANTHER" id="PTHR23131">
    <property type="entry name" value="ENDORIBONUCLEASE LACTB2"/>
    <property type="match status" value="1"/>
</dbReference>
<dbReference type="Gene3D" id="1.10.10.10">
    <property type="entry name" value="Winged helix-like DNA-binding domain superfamily/Winged helix DNA-binding domain"/>
    <property type="match status" value="1"/>
</dbReference>
<dbReference type="Pfam" id="PF00753">
    <property type="entry name" value="Lactamase_B"/>
    <property type="match status" value="1"/>
</dbReference>
<dbReference type="RefSeq" id="WP_124973080.1">
    <property type="nucleotide sequence ID" value="NZ_RQVS01000012.1"/>
</dbReference>
<dbReference type="InterPro" id="IPR036866">
    <property type="entry name" value="RibonucZ/Hydroxyglut_hydro"/>
</dbReference>
<dbReference type="SMART" id="SM00849">
    <property type="entry name" value="Lactamase_B"/>
    <property type="match status" value="1"/>
</dbReference>
<reference evidence="2 3" key="1">
    <citation type="submission" date="2018-11" db="EMBL/GenBank/DDBJ databases">
        <title>YIM 102482-1 draft genome.</title>
        <authorList>
            <person name="Li G."/>
            <person name="Jiang Y."/>
        </authorList>
    </citation>
    <scope>NUCLEOTIDE SEQUENCE [LARGE SCALE GENOMIC DNA]</scope>
    <source>
        <strain evidence="2 3">YIM 102482-1</strain>
    </source>
</reference>
<dbReference type="PANTHER" id="PTHR23131:SF0">
    <property type="entry name" value="ENDORIBONUCLEASE LACTB2"/>
    <property type="match status" value="1"/>
</dbReference>
<comment type="caution">
    <text evidence="2">The sequence shown here is derived from an EMBL/GenBank/DDBJ whole genome shotgun (WGS) entry which is preliminary data.</text>
</comment>
<dbReference type="GO" id="GO:0016787">
    <property type="term" value="F:hydrolase activity"/>
    <property type="evidence" value="ECO:0007669"/>
    <property type="project" value="UniProtKB-KW"/>
</dbReference>
<protein>
    <submittedName>
        <fullName evidence="2">MBL fold metallo-hydrolase</fullName>
    </submittedName>
</protein>
<feature type="domain" description="Metallo-beta-lactamase" evidence="1">
    <location>
        <begin position="28"/>
        <end position="185"/>
    </location>
</feature>
<accession>A0A3P3VTF4</accession>
<keyword evidence="2" id="KW-0378">Hydrolase</keyword>
<dbReference type="CDD" id="cd16278">
    <property type="entry name" value="metallo-hydrolase-like_MBL-fold"/>
    <property type="match status" value="1"/>
</dbReference>
<dbReference type="InterPro" id="IPR041516">
    <property type="entry name" value="LACTB2_WH"/>
</dbReference>
<dbReference type="AlphaFoldDB" id="A0A3P3VTF4"/>
<keyword evidence="3" id="KW-1185">Reference proteome</keyword>
<dbReference type="Pfam" id="PF17778">
    <property type="entry name" value="WHD_BLACT"/>
    <property type="match status" value="1"/>
</dbReference>
<evidence type="ECO:0000313" key="3">
    <source>
        <dbReference type="Proteomes" id="UP000274391"/>
    </source>
</evidence>
<sequence>MVDALALELSDGVRRLRAPNPGPMTLTGTNSYLIGRRGAVVIDPGPADDEHLDALVAVAGRVELVLITHRHRDHTAGIDGLVERTGAPVRALLPEHCRGAEPLVDGERIDAAGVPLDVVATPGHTSDSLSFFVPGARMLLSGDTILGGSTTVLDHPDGTLADYLATLEALSALGDRTGASILPGHGEPIAALDAEAQRLHAHRLRRLEQVVAALAHLGEEATADDIVTQVYPDAPAGVIPAARHSIEAQLAHLRA</sequence>
<dbReference type="OrthoDB" id="9788263at2"/>
<name>A0A3P3VTF4_9MICO</name>
<dbReference type="Proteomes" id="UP000274391">
    <property type="component" value="Unassembled WGS sequence"/>
</dbReference>
<dbReference type="SUPFAM" id="SSF56281">
    <property type="entry name" value="Metallo-hydrolase/oxidoreductase"/>
    <property type="match status" value="1"/>
</dbReference>
<evidence type="ECO:0000259" key="1">
    <source>
        <dbReference type="SMART" id="SM00849"/>
    </source>
</evidence>